<organism evidence="7 8">
    <name type="scientific">Photobacterium gaetbulicola Gung47</name>
    <dbReference type="NCBI Taxonomy" id="658445"/>
    <lineage>
        <taxon>Bacteria</taxon>
        <taxon>Pseudomonadati</taxon>
        <taxon>Pseudomonadota</taxon>
        <taxon>Gammaproteobacteria</taxon>
        <taxon>Vibrionales</taxon>
        <taxon>Vibrionaceae</taxon>
        <taxon>Photobacterium</taxon>
    </lineage>
</organism>
<dbReference type="GO" id="GO:0005524">
    <property type="term" value="F:ATP binding"/>
    <property type="evidence" value="ECO:0007669"/>
    <property type="project" value="UniProtKB-KW"/>
</dbReference>
<dbReference type="NCBIfam" id="TIGR01217">
    <property type="entry name" value="ac_ac_CoA_syn"/>
    <property type="match status" value="1"/>
</dbReference>
<dbReference type="CDD" id="cd05943">
    <property type="entry name" value="AACS"/>
    <property type="match status" value="1"/>
</dbReference>
<keyword evidence="3" id="KW-0547">Nucleotide-binding</keyword>
<dbReference type="PROSITE" id="PS00455">
    <property type="entry name" value="AMP_BINDING"/>
    <property type="match status" value="1"/>
</dbReference>
<comment type="similarity">
    <text evidence="1">Belongs to the ATP-dependent AMP-binding enzyme family.</text>
</comment>
<dbReference type="InterPro" id="IPR020845">
    <property type="entry name" value="AMP-binding_CS"/>
</dbReference>
<dbReference type="KEGG" id="pgb:H744_1c0547"/>
<gene>
    <name evidence="7" type="ORF">H744_1c0547</name>
</gene>
<dbReference type="Pfam" id="PF00501">
    <property type="entry name" value="AMP-binding"/>
    <property type="match status" value="1"/>
</dbReference>
<dbReference type="PANTHER" id="PTHR42921">
    <property type="entry name" value="ACETOACETYL-COA SYNTHETASE"/>
    <property type="match status" value="1"/>
</dbReference>
<dbReference type="Pfam" id="PF13193">
    <property type="entry name" value="AMP-binding_C"/>
    <property type="match status" value="1"/>
</dbReference>
<dbReference type="InterPro" id="IPR005914">
    <property type="entry name" value="Acac_CoA_synth"/>
</dbReference>
<feature type="domain" description="AMP-dependent synthetase/ligase" evidence="5">
    <location>
        <begin position="121"/>
        <end position="499"/>
    </location>
</feature>
<dbReference type="HOGENOM" id="CLU_000022_3_3_6"/>
<dbReference type="EMBL" id="CP005973">
    <property type="protein sequence ID" value="AJR05572.1"/>
    <property type="molecule type" value="Genomic_DNA"/>
</dbReference>
<keyword evidence="8" id="KW-1185">Reference proteome</keyword>
<protein>
    <submittedName>
        <fullName evidence="7">Acetoacetyl-CoA synthetase</fullName>
    </submittedName>
</protein>
<sequence length="679" mass="76012">MTNQDPNGNGYHSDTQPKLLWMPEKDRIHNSRLYQFMVELSEKKNILYHDYNQLHHWSVSHSEEFWSMVWDFCKVEGAKKPPVAFCPPESTTPAKDTQWFPYAKLNYAENLLRDWRTRAAADAIIFQCEGDPEQRQHLSWQQLYRQTSQVASFLHNHGVKKGDVVAGYLPNIPQTVVAMLATASLGAIWTSTSPDFGTESVIERFGQTQPKVLFFAQGYQYNGKPVSYRDKVAEVSASIPGLEHVVEISAVAPSPGQSTKTAIPDTVSQHFWHDILDSTVPCELGFTPVPFDHPLYILYSSGTTGKPKCIVHSVGGTLLNHLKEHQLQTDIRAGDKVFYFTTCGWMMWNWLVSGLACGATLVLYDGSPFYPDGNVLWQLAEQEQITLFGTSAKYLETLEKQGYRPKDNTDLSSLRTLCSTGSVLAPEQFDYVYDAIHDDIQLASISGGTDICGCFAIGNPLGPVYRGECQGLALGMDVQVFNDNGQAIYQQQGELVCRNSFPNQPVGFWNDPDGSKYHNAYWNSFPGVWHHGDFVSLSSTGGMVFYGRSDAVLNPSGIRIGTAEIYRQVNRLEEVKDSLVIGQNKGTDVRVVLFVQLTEGELLTDELKARIQKTIREHCSPRHVPEVILAVKDVPRTKSGKLVELAVRNIVHNQPVKNIGALANPESLEEFKDRDELKI</sequence>
<dbReference type="NCBIfam" id="NF002937">
    <property type="entry name" value="PRK03584.1"/>
    <property type="match status" value="1"/>
</dbReference>
<dbReference type="InterPro" id="IPR045851">
    <property type="entry name" value="AMP-bd_C_sf"/>
</dbReference>
<evidence type="ECO:0000256" key="2">
    <source>
        <dbReference type="ARBA" id="ARBA00022598"/>
    </source>
</evidence>
<accession>A0A0C5WHB3</accession>
<keyword evidence="2" id="KW-0436">Ligase</keyword>
<dbReference type="PANTHER" id="PTHR42921:SF1">
    <property type="entry name" value="ACETOACETYL-COA SYNTHETASE"/>
    <property type="match status" value="1"/>
</dbReference>
<dbReference type="Proteomes" id="UP000032303">
    <property type="component" value="Chromosome 1"/>
</dbReference>
<proteinExistence type="inferred from homology"/>
<evidence type="ECO:0000259" key="6">
    <source>
        <dbReference type="Pfam" id="PF13193"/>
    </source>
</evidence>
<dbReference type="Gene3D" id="3.40.50.12780">
    <property type="entry name" value="N-terminal domain of ligase-like"/>
    <property type="match status" value="1"/>
</dbReference>
<dbReference type="GO" id="GO:0030729">
    <property type="term" value="F:acetoacetate-CoA ligase activity"/>
    <property type="evidence" value="ECO:0007669"/>
    <property type="project" value="InterPro"/>
</dbReference>
<feature type="domain" description="AMP-binding enzyme C-terminal" evidence="6">
    <location>
        <begin position="570"/>
        <end position="641"/>
    </location>
</feature>
<dbReference type="InterPro" id="IPR000873">
    <property type="entry name" value="AMP-dep_synth/lig_dom"/>
</dbReference>
<dbReference type="SUPFAM" id="SSF56801">
    <property type="entry name" value="Acetyl-CoA synthetase-like"/>
    <property type="match status" value="1"/>
</dbReference>
<evidence type="ECO:0000256" key="4">
    <source>
        <dbReference type="ARBA" id="ARBA00022840"/>
    </source>
</evidence>
<evidence type="ECO:0000259" key="5">
    <source>
        <dbReference type="Pfam" id="PF00501"/>
    </source>
</evidence>
<evidence type="ECO:0000313" key="7">
    <source>
        <dbReference type="EMBL" id="AJR05572.1"/>
    </source>
</evidence>
<dbReference type="PATRIC" id="fig|658445.3.peg.597"/>
<keyword evidence="4" id="KW-0067">ATP-binding</keyword>
<dbReference type="InterPro" id="IPR025110">
    <property type="entry name" value="AMP-bd_C"/>
</dbReference>
<evidence type="ECO:0000256" key="3">
    <source>
        <dbReference type="ARBA" id="ARBA00022741"/>
    </source>
</evidence>
<dbReference type="AlphaFoldDB" id="A0A0C5WHB3"/>
<dbReference type="Gene3D" id="3.30.300.30">
    <property type="match status" value="1"/>
</dbReference>
<dbReference type="InterPro" id="IPR042099">
    <property type="entry name" value="ANL_N_sf"/>
</dbReference>
<dbReference type="STRING" id="658445.H744_1c0547"/>
<reference evidence="7 8" key="1">
    <citation type="submission" date="2013-05" db="EMBL/GenBank/DDBJ databases">
        <title>Complete genome sequence of the lipase-producing bacterium Photobacterium gaetbulicola Gung47.</title>
        <authorList>
            <person name="Kim Y.-O."/>
        </authorList>
    </citation>
    <scope>NUCLEOTIDE SEQUENCE [LARGE SCALE GENOMIC DNA]</scope>
    <source>
        <strain evidence="7 8">Gung47</strain>
    </source>
</reference>
<evidence type="ECO:0000256" key="1">
    <source>
        <dbReference type="ARBA" id="ARBA00006432"/>
    </source>
</evidence>
<dbReference type="GO" id="GO:0006629">
    <property type="term" value="P:lipid metabolic process"/>
    <property type="evidence" value="ECO:0007669"/>
    <property type="project" value="InterPro"/>
</dbReference>
<name>A0A0C5WHB3_9GAMM</name>
<evidence type="ECO:0000313" key="8">
    <source>
        <dbReference type="Proteomes" id="UP000032303"/>
    </source>
</evidence>
<dbReference type="OrthoDB" id="9803968at2"/>